<keyword evidence="1" id="KW-0472">Membrane</keyword>
<dbReference type="KEGG" id="tak:Tharo_2851"/>
<keyword evidence="3" id="KW-1185">Reference proteome</keyword>
<dbReference type="Pfam" id="PF11804">
    <property type="entry name" value="DUF3325"/>
    <property type="match status" value="1"/>
</dbReference>
<evidence type="ECO:0000313" key="2">
    <source>
        <dbReference type="EMBL" id="AVR89733.1"/>
    </source>
</evidence>
<dbReference type="RefSeq" id="WP_159051711.1">
    <property type="nucleotide sequence ID" value="NZ_CP028339.1"/>
</dbReference>
<evidence type="ECO:0000256" key="1">
    <source>
        <dbReference type="SAM" id="Phobius"/>
    </source>
</evidence>
<sequence>MSTILLAAAFAASYLGWALLALTQPPHRHAACGPADGRAFRPGPPRTIGSALLLLTAPLAVLRDGPAFGALLAVLLLSAGAFAVAFTLSWQPRMLGGLAAIGRRRTP</sequence>
<reference evidence="2 3" key="1">
    <citation type="submission" date="2018-03" db="EMBL/GenBank/DDBJ databases">
        <title>Complete genome sequence of Thauera aromatica, a model organism for studying aromatic compound degradation under denitrifying conditions.</title>
        <authorList>
            <person name="Lo H.-Y."/>
            <person name="Goris T."/>
            <person name="Boll M."/>
            <person name="Mueller J.A."/>
        </authorList>
    </citation>
    <scope>NUCLEOTIDE SEQUENCE [LARGE SCALE GENOMIC DNA]</scope>
    <source>
        <strain evidence="2 3">K172</strain>
    </source>
</reference>
<gene>
    <name evidence="2" type="ORF">Tharo_2851</name>
</gene>
<dbReference type="InterPro" id="IPR021762">
    <property type="entry name" value="DUF3325"/>
</dbReference>
<proteinExistence type="predicted"/>
<protein>
    <recommendedName>
        <fullName evidence="4">DUF3325 domain-containing protein</fullName>
    </recommendedName>
</protein>
<keyword evidence="1" id="KW-1133">Transmembrane helix</keyword>
<organism evidence="2 3">
    <name type="scientific">Thauera aromatica K172</name>
    <dbReference type="NCBI Taxonomy" id="44139"/>
    <lineage>
        <taxon>Bacteria</taxon>
        <taxon>Pseudomonadati</taxon>
        <taxon>Pseudomonadota</taxon>
        <taxon>Betaproteobacteria</taxon>
        <taxon>Rhodocyclales</taxon>
        <taxon>Zoogloeaceae</taxon>
        <taxon>Thauera</taxon>
    </lineage>
</organism>
<evidence type="ECO:0000313" key="3">
    <source>
        <dbReference type="Proteomes" id="UP000241885"/>
    </source>
</evidence>
<dbReference type="AlphaFoldDB" id="A0A2R4BR96"/>
<keyword evidence="1" id="KW-0812">Transmembrane</keyword>
<feature type="transmembrane region" description="Helical" evidence="1">
    <location>
        <begin position="69"/>
        <end position="90"/>
    </location>
</feature>
<name>A0A2R4BR96_THAAR</name>
<evidence type="ECO:0008006" key="4">
    <source>
        <dbReference type="Google" id="ProtNLM"/>
    </source>
</evidence>
<accession>A0A2R4BR96</accession>
<dbReference type="Proteomes" id="UP000241885">
    <property type="component" value="Chromosome"/>
</dbReference>
<dbReference type="EMBL" id="CP028339">
    <property type="protein sequence ID" value="AVR89733.1"/>
    <property type="molecule type" value="Genomic_DNA"/>
</dbReference>